<keyword evidence="1" id="KW-1133">Transmembrane helix</keyword>
<feature type="transmembrane region" description="Helical" evidence="1">
    <location>
        <begin position="18"/>
        <end position="37"/>
    </location>
</feature>
<keyword evidence="1" id="KW-0472">Membrane</keyword>
<feature type="domain" description="VanZ-like" evidence="2">
    <location>
        <begin position="102"/>
        <end position="176"/>
    </location>
</feature>
<feature type="transmembrane region" description="Helical" evidence="1">
    <location>
        <begin position="124"/>
        <end position="141"/>
    </location>
</feature>
<feature type="transmembrane region" description="Helical" evidence="1">
    <location>
        <begin position="161"/>
        <end position="180"/>
    </location>
</feature>
<feature type="transmembrane region" description="Helical" evidence="1">
    <location>
        <begin position="72"/>
        <end position="92"/>
    </location>
</feature>
<protein>
    <submittedName>
        <fullName evidence="3">VanZ family protein</fullName>
    </submittedName>
</protein>
<name>A0ABS6V7T9_9SPHN</name>
<dbReference type="RefSeq" id="WP_218633146.1">
    <property type="nucleotide sequence ID" value="NZ_JAHVAH010000001.1"/>
</dbReference>
<dbReference type="InterPro" id="IPR006976">
    <property type="entry name" value="VanZ-like"/>
</dbReference>
<keyword evidence="1" id="KW-0812">Transmembrane</keyword>
<dbReference type="NCBIfam" id="NF037970">
    <property type="entry name" value="vanZ_1"/>
    <property type="match status" value="1"/>
</dbReference>
<gene>
    <name evidence="3" type="ORF">KTQ36_07925</name>
</gene>
<keyword evidence="4" id="KW-1185">Reference proteome</keyword>
<dbReference type="Proteomes" id="UP000698028">
    <property type="component" value="Unassembled WGS sequence"/>
</dbReference>
<organism evidence="3 4">
    <name type="scientific">Sphingomicrobium clamense</name>
    <dbReference type="NCBI Taxonomy" id="2851013"/>
    <lineage>
        <taxon>Bacteria</taxon>
        <taxon>Pseudomonadati</taxon>
        <taxon>Pseudomonadota</taxon>
        <taxon>Alphaproteobacteria</taxon>
        <taxon>Sphingomonadales</taxon>
        <taxon>Sphingomonadaceae</taxon>
        <taxon>Sphingomicrobium</taxon>
    </lineage>
</organism>
<accession>A0ABS6V7T9</accession>
<reference evidence="3 4" key="1">
    <citation type="submission" date="2021-07" db="EMBL/GenBank/DDBJ databases">
        <title>The draft genome sequence of Sphingomicrobium sp. B8.</title>
        <authorList>
            <person name="Mu L."/>
        </authorList>
    </citation>
    <scope>NUCLEOTIDE SEQUENCE [LARGE SCALE GENOMIC DNA]</scope>
    <source>
        <strain evidence="3 4">B8</strain>
    </source>
</reference>
<dbReference type="Pfam" id="PF04892">
    <property type="entry name" value="VanZ"/>
    <property type="match status" value="1"/>
</dbReference>
<sequence length="199" mass="21411">MTEQPAQDSALKRREVRLWTSLLIVVAIILSTIWTSGAFPTPALPYLFAIFGLALVIVSALIARSGSRDDRALAVAFALALAFIAFMVPLRLVSSAERSHLIEYCAVAVLLREALRVRALRGHAVARPTLVTLFAVVLIGLADEILQETVATRHFDWRDIFVNACAAVLGLALYHLGRIVTGRWSAGSSNSEDGSGGGT</sequence>
<proteinExistence type="predicted"/>
<evidence type="ECO:0000259" key="2">
    <source>
        <dbReference type="Pfam" id="PF04892"/>
    </source>
</evidence>
<comment type="caution">
    <text evidence="3">The sequence shown here is derived from an EMBL/GenBank/DDBJ whole genome shotgun (WGS) entry which is preliminary data.</text>
</comment>
<dbReference type="EMBL" id="JAHVAH010000001">
    <property type="protein sequence ID" value="MBW0145222.1"/>
    <property type="molecule type" value="Genomic_DNA"/>
</dbReference>
<evidence type="ECO:0000313" key="3">
    <source>
        <dbReference type="EMBL" id="MBW0145222.1"/>
    </source>
</evidence>
<evidence type="ECO:0000256" key="1">
    <source>
        <dbReference type="SAM" id="Phobius"/>
    </source>
</evidence>
<evidence type="ECO:0000313" key="4">
    <source>
        <dbReference type="Proteomes" id="UP000698028"/>
    </source>
</evidence>
<feature type="transmembrane region" description="Helical" evidence="1">
    <location>
        <begin position="43"/>
        <end position="63"/>
    </location>
</feature>